<evidence type="ECO:0000256" key="1">
    <source>
        <dbReference type="ARBA" id="ARBA00022722"/>
    </source>
</evidence>
<dbReference type="InterPro" id="IPR051274">
    <property type="entry name" value="3-5_Exoribonuclease"/>
</dbReference>
<dbReference type="Pfam" id="PF00929">
    <property type="entry name" value="RNase_T"/>
    <property type="match status" value="1"/>
</dbReference>
<dbReference type="GO" id="GO:0000175">
    <property type="term" value="F:3'-5'-RNA exonuclease activity"/>
    <property type="evidence" value="ECO:0007669"/>
    <property type="project" value="InterPro"/>
</dbReference>
<dbReference type="InParanoid" id="A0A1B7N8Y9"/>
<dbReference type="InterPro" id="IPR013520">
    <property type="entry name" value="Ribonucl_H"/>
</dbReference>
<keyword evidence="3" id="KW-0269">Exonuclease</keyword>
<keyword evidence="1" id="KW-0540">Nuclease</keyword>
<keyword evidence="2" id="KW-0378">Hydrolase</keyword>
<evidence type="ECO:0000313" key="5">
    <source>
        <dbReference type="EMBL" id="OAX41315.1"/>
    </source>
</evidence>
<feature type="domain" description="Exonuclease" evidence="4">
    <location>
        <begin position="26"/>
        <end position="243"/>
    </location>
</feature>
<dbReference type="SMART" id="SM00479">
    <property type="entry name" value="EXOIII"/>
    <property type="match status" value="1"/>
</dbReference>
<organism evidence="5 6">
    <name type="scientific">Rhizopogon vinicolor AM-OR11-026</name>
    <dbReference type="NCBI Taxonomy" id="1314800"/>
    <lineage>
        <taxon>Eukaryota</taxon>
        <taxon>Fungi</taxon>
        <taxon>Dikarya</taxon>
        <taxon>Basidiomycota</taxon>
        <taxon>Agaricomycotina</taxon>
        <taxon>Agaricomycetes</taxon>
        <taxon>Agaricomycetidae</taxon>
        <taxon>Boletales</taxon>
        <taxon>Suillineae</taxon>
        <taxon>Rhizopogonaceae</taxon>
        <taxon>Rhizopogon</taxon>
    </lineage>
</organism>
<name>A0A1B7N8Y9_9AGAM</name>
<dbReference type="InterPro" id="IPR047201">
    <property type="entry name" value="ERI-1_3'hExo-like"/>
</dbReference>
<dbReference type="Proteomes" id="UP000092154">
    <property type="component" value="Unassembled WGS sequence"/>
</dbReference>
<dbReference type="EMBL" id="KV448184">
    <property type="protein sequence ID" value="OAX41315.1"/>
    <property type="molecule type" value="Genomic_DNA"/>
</dbReference>
<keyword evidence="6" id="KW-1185">Reference proteome</keyword>
<dbReference type="GO" id="GO:0003676">
    <property type="term" value="F:nucleic acid binding"/>
    <property type="evidence" value="ECO:0007669"/>
    <property type="project" value="InterPro"/>
</dbReference>
<dbReference type="OrthoDB" id="448399at2759"/>
<gene>
    <name evidence="5" type="ORF">K503DRAFT_767786</name>
</gene>
<evidence type="ECO:0000256" key="3">
    <source>
        <dbReference type="ARBA" id="ARBA00022839"/>
    </source>
</evidence>
<evidence type="ECO:0000256" key="2">
    <source>
        <dbReference type="ARBA" id="ARBA00022801"/>
    </source>
</evidence>
<dbReference type="STRING" id="1314800.A0A1B7N8Y9"/>
<sequence length="272" mass="31525">MYPHLYSQPSSSGQRQDIREKQPYEAFLVLDVEATCHEGTGFDWPNEIIEWPICLMRWKDRSGEGKASQLEIVDEFRSFVKPTWRPQLSQYCMDLTGITQAQVDSAPTFPVVLKRFARFLAKHGLISSGNGRPIQRFCWCSDGPFDIRYFVVKQCFISRVPMPPWIRGDILDVRRSVSSWEIDNKQETTAVELPEISRRQPLNMHLQLQALGLPEFQGRPHSGIDDARNVARIMAELARRGVRLIPNASIRPNRRWYWMGRPGEVREDLLQV</sequence>
<dbReference type="PANTHER" id="PTHR23044">
    <property type="entry name" value="3'-5' EXONUCLEASE ERI1-RELATED"/>
    <property type="match status" value="1"/>
</dbReference>
<dbReference type="InterPro" id="IPR012337">
    <property type="entry name" value="RNaseH-like_sf"/>
</dbReference>
<dbReference type="AlphaFoldDB" id="A0A1B7N8Y9"/>
<dbReference type="PANTHER" id="PTHR23044:SF61">
    <property type="entry name" value="3'-5' EXORIBONUCLEASE 1-RELATED"/>
    <property type="match status" value="1"/>
</dbReference>
<evidence type="ECO:0000313" key="6">
    <source>
        <dbReference type="Proteomes" id="UP000092154"/>
    </source>
</evidence>
<evidence type="ECO:0000259" key="4">
    <source>
        <dbReference type="SMART" id="SM00479"/>
    </source>
</evidence>
<reference evidence="5 6" key="1">
    <citation type="submission" date="2016-06" db="EMBL/GenBank/DDBJ databases">
        <title>Comparative genomics of the ectomycorrhizal sister species Rhizopogon vinicolor and Rhizopogon vesiculosus (Basidiomycota: Boletales) reveals a divergence of the mating type B locus.</title>
        <authorList>
            <consortium name="DOE Joint Genome Institute"/>
            <person name="Mujic A.B."/>
            <person name="Kuo A."/>
            <person name="Tritt A."/>
            <person name="Lipzen A."/>
            <person name="Chen C."/>
            <person name="Johnson J."/>
            <person name="Sharma A."/>
            <person name="Barry K."/>
            <person name="Grigoriev I.V."/>
            <person name="Spatafora J.W."/>
        </authorList>
    </citation>
    <scope>NUCLEOTIDE SEQUENCE [LARGE SCALE GENOMIC DNA]</scope>
    <source>
        <strain evidence="5 6">AM-OR11-026</strain>
    </source>
</reference>
<protein>
    <recommendedName>
        <fullName evidence="4">Exonuclease domain-containing protein</fullName>
    </recommendedName>
</protein>
<dbReference type="FunCoup" id="A0A1B7N8Y9">
    <property type="interactions" value="274"/>
</dbReference>
<dbReference type="Gene3D" id="3.30.420.10">
    <property type="entry name" value="Ribonuclease H-like superfamily/Ribonuclease H"/>
    <property type="match status" value="1"/>
</dbReference>
<dbReference type="InterPro" id="IPR036397">
    <property type="entry name" value="RNaseH_sf"/>
</dbReference>
<accession>A0A1B7N8Y9</accession>
<dbReference type="SUPFAM" id="SSF53098">
    <property type="entry name" value="Ribonuclease H-like"/>
    <property type="match status" value="1"/>
</dbReference>
<proteinExistence type="predicted"/>
<dbReference type="CDD" id="cd06133">
    <property type="entry name" value="ERI-1_3'hExo_like"/>
    <property type="match status" value="1"/>
</dbReference>